<dbReference type="PANTHER" id="PTHR31586:SF1">
    <property type="entry name" value="CYTOCHROME C OXIDASE ASSEMBLY PROTEIN COX20, MITOCHONDRIAL"/>
    <property type="match status" value="1"/>
</dbReference>
<dbReference type="GO" id="GO:0033617">
    <property type="term" value="P:mitochondrial respiratory chain complex IV assembly"/>
    <property type="evidence" value="ECO:0007669"/>
    <property type="project" value="InterPro"/>
</dbReference>
<feature type="transmembrane region" description="Helical" evidence="9">
    <location>
        <begin position="30"/>
        <end position="48"/>
    </location>
</feature>
<feature type="transmembrane region" description="Helical" evidence="9">
    <location>
        <begin position="60"/>
        <end position="78"/>
    </location>
</feature>
<gene>
    <name evidence="10" type="ORF">V1264_018100</name>
</gene>
<keyword evidence="11" id="KW-1185">Reference proteome</keyword>
<dbReference type="PRINTS" id="PR02049">
    <property type="entry name" value="PROTEINF36A"/>
</dbReference>
<dbReference type="AlphaFoldDB" id="A0AAN9BDE1"/>
<evidence type="ECO:0000256" key="6">
    <source>
        <dbReference type="ARBA" id="ARBA00022989"/>
    </source>
</evidence>
<keyword evidence="4 9" id="KW-0812">Transmembrane</keyword>
<evidence type="ECO:0000313" key="10">
    <source>
        <dbReference type="EMBL" id="KAK7103139.1"/>
    </source>
</evidence>
<evidence type="ECO:0000313" key="11">
    <source>
        <dbReference type="Proteomes" id="UP001374579"/>
    </source>
</evidence>
<protein>
    <recommendedName>
        <fullName evidence="3">Cytochrome c oxidase assembly protein COX20, mitochondrial</fullName>
    </recommendedName>
</protein>
<sequence length="108" mass="12072">MTDPGAADVGENRWKEFATHPGNIPCVRRAFLTGILGGMGFGMAYFFRTSNVRRSTNAGFGSYLLITTGTWFYCRYAVAQERIKQKQLKKALQNRVSSEGIEAELQDV</sequence>
<keyword evidence="8 9" id="KW-0472">Membrane</keyword>
<evidence type="ECO:0000256" key="8">
    <source>
        <dbReference type="ARBA" id="ARBA00023136"/>
    </source>
</evidence>
<name>A0AAN9BDE1_9CAEN</name>
<keyword evidence="6 9" id="KW-1133">Transmembrane helix</keyword>
<comment type="caution">
    <text evidence="10">The sequence shown here is derived from an EMBL/GenBank/DDBJ whole genome shotgun (WGS) entry which is preliminary data.</text>
</comment>
<evidence type="ECO:0000256" key="1">
    <source>
        <dbReference type="ARBA" id="ARBA00004273"/>
    </source>
</evidence>
<reference evidence="10 11" key="1">
    <citation type="submission" date="2024-02" db="EMBL/GenBank/DDBJ databases">
        <title>Chromosome-scale genome assembly of the rough periwinkle Littorina saxatilis.</title>
        <authorList>
            <person name="De Jode A."/>
            <person name="Faria R."/>
            <person name="Formenti G."/>
            <person name="Sims Y."/>
            <person name="Smith T.P."/>
            <person name="Tracey A."/>
            <person name="Wood J.M.D."/>
            <person name="Zagrodzka Z.B."/>
            <person name="Johannesson K."/>
            <person name="Butlin R.K."/>
            <person name="Leder E.H."/>
        </authorList>
    </citation>
    <scope>NUCLEOTIDE SEQUENCE [LARGE SCALE GENOMIC DNA]</scope>
    <source>
        <strain evidence="10">Snail1</strain>
        <tissue evidence="10">Muscle</tissue>
    </source>
</reference>
<dbReference type="PANTHER" id="PTHR31586">
    <property type="entry name" value="CYTOCHROME C OXIDASE PROTEIN 20"/>
    <property type="match status" value="1"/>
</dbReference>
<dbReference type="Pfam" id="PF12597">
    <property type="entry name" value="Cox20"/>
    <property type="match status" value="1"/>
</dbReference>
<dbReference type="EMBL" id="JBAMIC010000008">
    <property type="protein sequence ID" value="KAK7103139.1"/>
    <property type="molecule type" value="Genomic_DNA"/>
</dbReference>
<evidence type="ECO:0000256" key="2">
    <source>
        <dbReference type="ARBA" id="ARBA00009575"/>
    </source>
</evidence>
<comment type="similarity">
    <text evidence="2">Belongs to the COX20 family.</text>
</comment>
<comment type="subcellular location">
    <subcellularLocation>
        <location evidence="1">Mitochondrion inner membrane</location>
    </subcellularLocation>
</comment>
<proteinExistence type="inferred from homology"/>
<dbReference type="Proteomes" id="UP001374579">
    <property type="component" value="Unassembled WGS sequence"/>
</dbReference>
<evidence type="ECO:0000256" key="9">
    <source>
        <dbReference type="SAM" id="Phobius"/>
    </source>
</evidence>
<evidence type="ECO:0000256" key="5">
    <source>
        <dbReference type="ARBA" id="ARBA00022792"/>
    </source>
</evidence>
<accession>A0AAN9BDE1</accession>
<evidence type="ECO:0000256" key="3">
    <source>
        <dbReference type="ARBA" id="ARBA00017689"/>
    </source>
</evidence>
<keyword evidence="7" id="KW-0496">Mitochondrion</keyword>
<dbReference type="InterPro" id="IPR022533">
    <property type="entry name" value="Cox20"/>
</dbReference>
<evidence type="ECO:0000256" key="7">
    <source>
        <dbReference type="ARBA" id="ARBA00023128"/>
    </source>
</evidence>
<evidence type="ECO:0000256" key="4">
    <source>
        <dbReference type="ARBA" id="ARBA00022692"/>
    </source>
</evidence>
<dbReference type="GO" id="GO:0005743">
    <property type="term" value="C:mitochondrial inner membrane"/>
    <property type="evidence" value="ECO:0007669"/>
    <property type="project" value="UniProtKB-SubCell"/>
</dbReference>
<organism evidence="10 11">
    <name type="scientific">Littorina saxatilis</name>
    <dbReference type="NCBI Taxonomy" id="31220"/>
    <lineage>
        <taxon>Eukaryota</taxon>
        <taxon>Metazoa</taxon>
        <taxon>Spiralia</taxon>
        <taxon>Lophotrochozoa</taxon>
        <taxon>Mollusca</taxon>
        <taxon>Gastropoda</taxon>
        <taxon>Caenogastropoda</taxon>
        <taxon>Littorinimorpha</taxon>
        <taxon>Littorinoidea</taxon>
        <taxon>Littorinidae</taxon>
        <taxon>Littorina</taxon>
    </lineage>
</organism>
<keyword evidence="5" id="KW-0999">Mitochondrion inner membrane</keyword>